<comment type="cofactor">
    <cofactor evidence="1">
        <name>FAD</name>
        <dbReference type="ChEBI" id="CHEBI:57692"/>
    </cofactor>
</comment>
<dbReference type="PANTHER" id="PTHR43876">
    <property type="entry name" value="UBIQUINONE BIOSYNTHESIS MONOOXYGENASE COQ6, MITOCHONDRIAL"/>
    <property type="match status" value="1"/>
</dbReference>
<gene>
    <name evidence="8" type="ORF">RIF25_08070</name>
</gene>
<organism evidence="8 9">
    <name type="scientific">Pseudocalidococcus azoricus BACA0444</name>
    <dbReference type="NCBI Taxonomy" id="2918990"/>
    <lineage>
        <taxon>Bacteria</taxon>
        <taxon>Bacillati</taxon>
        <taxon>Cyanobacteriota</taxon>
        <taxon>Cyanophyceae</taxon>
        <taxon>Acaryochloridales</taxon>
        <taxon>Thermosynechococcaceae</taxon>
        <taxon>Pseudocalidococcus</taxon>
        <taxon>Pseudocalidococcus azoricus</taxon>
    </lineage>
</organism>
<dbReference type="PANTHER" id="PTHR43876:SF7">
    <property type="entry name" value="UBIQUINONE BIOSYNTHESIS MONOOXYGENASE COQ6, MITOCHONDRIAL"/>
    <property type="match status" value="1"/>
</dbReference>
<comment type="similarity">
    <text evidence="2">Belongs to the UbiH/COQ6 family.</text>
</comment>
<dbReference type="SUPFAM" id="SSF51905">
    <property type="entry name" value="FAD/NAD(P)-binding domain"/>
    <property type="match status" value="1"/>
</dbReference>
<dbReference type="EMBL" id="JAVMIP010000006">
    <property type="protein sequence ID" value="MDS3860769.1"/>
    <property type="molecule type" value="Genomic_DNA"/>
</dbReference>
<sequence>MIATALRSVPENLSPAQAYDLVIVGGGIVGLTVASFFRNQALTVAVVESQTQSQAAAKQQAYALHLCSQKILTGLGIWSDLQLQLQPFTEVKLSDGDYPYVVHYQARDIGMETVGYVAQHGPFLSVLQRAINQAPNIHYLCPYVVQGITPQSHATRLSLSNSTGESLTLEARLVIAADGSQSSLRQQVGITQQGWPYPQNCVVATLEFSQTQTPIAYERFWPTGPLGVLPLSPRRYRIVWTLPAPQADIVVNMTDGEFCQALQPHLDPAMGEFQTLGPRFQFPTRLRQSQAYVQSRFALVGDAAHTCHPVGGQGLNLGIRDAAALAQVILQAWEQEEDIGAISVLKRYQRWRLWQNWLTLGFTDILNRLFSNQAWGIVQLRRLILHGLGRVALFRYLSLRFMAGLWGQ</sequence>
<evidence type="ECO:0000259" key="7">
    <source>
        <dbReference type="Pfam" id="PF01494"/>
    </source>
</evidence>
<dbReference type="InterPro" id="IPR036188">
    <property type="entry name" value="FAD/NAD-bd_sf"/>
</dbReference>
<dbReference type="InterPro" id="IPR010971">
    <property type="entry name" value="UbiH/COQ6"/>
</dbReference>
<keyword evidence="5" id="KW-0560">Oxidoreductase</keyword>
<keyword evidence="6" id="KW-0503">Monooxygenase</keyword>
<protein>
    <submittedName>
        <fullName evidence="8">FAD-dependent hydroxylase</fullName>
    </submittedName>
</protein>
<proteinExistence type="inferred from homology"/>
<dbReference type="GO" id="GO:0110142">
    <property type="term" value="C:ubiquinone biosynthesis complex"/>
    <property type="evidence" value="ECO:0007669"/>
    <property type="project" value="UniProtKB-ARBA"/>
</dbReference>
<keyword evidence="4" id="KW-0274">FAD</keyword>
<accession>A0AAE4FSK3</accession>
<dbReference type="GO" id="GO:0016705">
    <property type="term" value="F:oxidoreductase activity, acting on paired donors, with incorporation or reduction of molecular oxygen"/>
    <property type="evidence" value="ECO:0007669"/>
    <property type="project" value="InterPro"/>
</dbReference>
<dbReference type="GO" id="GO:0004497">
    <property type="term" value="F:monooxygenase activity"/>
    <property type="evidence" value="ECO:0007669"/>
    <property type="project" value="UniProtKB-KW"/>
</dbReference>
<dbReference type="NCBIfam" id="NF005612">
    <property type="entry name" value="PRK07364.1"/>
    <property type="match status" value="1"/>
</dbReference>
<evidence type="ECO:0000313" key="8">
    <source>
        <dbReference type="EMBL" id="MDS3860769.1"/>
    </source>
</evidence>
<keyword evidence="3" id="KW-0285">Flavoprotein</keyword>
<evidence type="ECO:0000256" key="4">
    <source>
        <dbReference type="ARBA" id="ARBA00022827"/>
    </source>
</evidence>
<dbReference type="AlphaFoldDB" id="A0AAE4FSK3"/>
<feature type="domain" description="FAD-binding" evidence="7">
    <location>
        <begin position="20"/>
        <end position="334"/>
    </location>
</feature>
<evidence type="ECO:0000256" key="1">
    <source>
        <dbReference type="ARBA" id="ARBA00001974"/>
    </source>
</evidence>
<evidence type="ECO:0000256" key="2">
    <source>
        <dbReference type="ARBA" id="ARBA00005349"/>
    </source>
</evidence>
<dbReference type="InterPro" id="IPR018168">
    <property type="entry name" value="Ubi_Hdrlase_CS"/>
</dbReference>
<name>A0AAE4FSK3_9CYAN</name>
<dbReference type="FunFam" id="3.50.50.60:FF:000021">
    <property type="entry name" value="Ubiquinone biosynthesis monooxygenase COQ6"/>
    <property type="match status" value="1"/>
</dbReference>
<dbReference type="PROSITE" id="PS01304">
    <property type="entry name" value="UBIH"/>
    <property type="match status" value="1"/>
</dbReference>
<dbReference type="Gene3D" id="3.50.50.60">
    <property type="entry name" value="FAD/NAD(P)-binding domain"/>
    <property type="match status" value="2"/>
</dbReference>
<dbReference type="PRINTS" id="PR00420">
    <property type="entry name" value="RNGMNOXGNASE"/>
</dbReference>
<reference evidence="9" key="1">
    <citation type="submission" date="2023-07" db="EMBL/GenBank/DDBJ databases">
        <authorList>
            <person name="Luz R."/>
            <person name="Cordeiro R."/>
            <person name="Fonseca A."/>
            <person name="Goncalves V."/>
        </authorList>
    </citation>
    <scope>NUCLEOTIDE SEQUENCE [LARGE SCALE GENOMIC DNA]</scope>
    <source>
        <strain evidence="9">BACA0444</strain>
    </source>
</reference>
<comment type="caution">
    <text evidence="8">The sequence shown here is derived from an EMBL/GenBank/DDBJ whole genome shotgun (WGS) entry which is preliminary data.</text>
</comment>
<evidence type="ECO:0000256" key="3">
    <source>
        <dbReference type="ARBA" id="ARBA00022630"/>
    </source>
</evidence>
<keyword evidence="9" id="KW-1185">Reference proteome</keyword>
<dbReference type="GO" id="GO:0006744">
    <property type="term" value="P:ubiquinone biosynthetic process"/>
    <property type="evidence" value="ECO:0007669"/>
    <property type="project" value="InterPro"/>
</dbReference>
<dbReference type="GO" id="GO:0071949">
    <property type="term" value="F:FAD binding"/>
    <property type="evidence" value="ECO:0007669"/>
    <property type="project" value="InterPro"/>
</dbReference>
<evidence type="ECO:0000256" key="6">
    <source>
        <dbReference type="ARBA" id="ARBA00023033"/>
    </source>
</evidence>
<dbReference type="InterPro" id="IPR002938">
    <property type="entry name" value="FAD-bd"/>
</dbReference>
<dbReference type="Proteomes" id="UP001268256">
    <property type="component" value="Unassembled WGS sequence"/>
</dbReference>
<evidence type="ECO:0000256" key="5">
    <source>
        <dbReference type="ARBA" id="ARBA00023002"/>
    </source>
</evidence>
<dbReference type="Pfam" id="PF01494">
    <property type="entry name" value="FAD_binding_3"/>
    <property type="match status" value="1"/>
</dbReference>
<dbReference type="RefSeq" id="WP_322878035.1">
    <property type="nucleotide sequence ID" value="NZ_JAVMIP010000006.1"/>
</dbReference>
<dbReference type="NCBIfam" id="TIGR01988">
    <property type="entry name" value="Ubi-OHases"/>
    <property type="match status" value="1"/>
</dbReference>
<evidence type="ECO:0000313" key="9">
    <source>
        <dbReference type="Proteomes" id="UP001268256"/>
    </source>
</evidence>
<dbReference type="InterPro" id="IPR051205">
    <property type="entry name" value="UbiH/COQ6_monooxygenase"/>
</dbReference>